<sequence length="58" mass="6925">MIDYRCPVCGYKYKKINEGSYCTRTELCKQEKVQILPKIARRNHMGHIKLNSPVVHFW</sequence>
<dbReference type="Proteomes" id="UP000259864">
    <property type="component" value="Chromosome 1"/>
</dbReference>
<dbReference type="InterPro" id="IPR044893">
    <property type="entry name" value="RNA_pol_Rpb1_clamp_domain"/>
</dbReference>
<dbReference type="KEGG" id="mala:NCTC10135_00265"/>
<evidence type="ECO:0000256" key="3">
    <source>
        <dbReference type="ARBA" id="ARBA00022679"/>
    </source>
</evidence>
<dbReference type="GO" id="GO:0003899">
    <property type="term" value="F:DNA-directed RNA polymerase activity"/>
    <property type="evidence" value="ECO:0007669"/>
    <property type="project" value="UniProtKB-EC"/>
</dbReference>
<dbReference type="EMBL" id="LS991949">
    <property type="protein sequence ID" value="SYV89765.1"/>
    <property type="molecule type" value="Genomic_DNA"/>
</dbReference>
<dbReference type="EC" id="2.7.7.6" evidence="1"/>
<evidence type="ECO:0000256" key="5">
    <source>
        <dbReference type="ARBA" id="ARBA00023163"/>
    </source>
</evidence>
<keyword evidence="3" id="KW-0808">Transferase</keyword>
<dbReference type="Gene3D" id="4.10.860.120">
    <property type="entry name" value="RNA polymerase II, clamp domain"/>
    <property type="match status" value="1"/>
</dbReference>
<gene>
    <name evidence="6" type="ORF">NCTC10135_00265</name>
</gene>
<evidence type="ECO:0000256" key="1">
    <source>
        <dbReference type="ARBA" id="ARBA00012418"/>
    </source>
</evidence>
<evidence type="ECO:0000313" key="6">
    <source>
        <dbReference type="EMBL" id="SYV89765.1"/>
    </source>
</evidence>
<name>A0A3B0P4D4_9BACT</name>
<reference evidence="7" key="1">
    <citation type="submission" date="2018-06" db="EMBL/GenBank/DDBJ databases">
        <authorList>
            <consortium name="Pathogen Informatics"/>
        </authorList>
    </citation>
    <scope>NUCLEOTIDE SEQUENCE [LARGE SCALE GENOMIC DNA]</scope>
    <source>
        <strain evidence="7">NCTC10135</strain>
    </source>
</reference>
<keyword evidence="4" id="KW-0548">Nucleotidyltransferase</keyword>
<feature type="non-terminal residue" evidence="6">
    <location>
        <position position="58"/>
    </location>
</feature>
<proteinExistence type="predicted"/>
<dbReference type="AlphaFoldDB" id="A0A3B0P4D4"/>
<keyword evidence="5" id="KW-0804">Transcription</keyword>
<evidence type="ECO:0000256" key="4">
    <source>
        <dbReference type="ARBA" id="ARBA00022695"/>
    </source>
</evidence>
<evidence type="ECO:0000313" key="7">
    <source>
        <dbReference type="Proteomes" id="UP000259864"/>
    </source>
</evidence>
<dbReference type="GO" id="GO:0000428">
    <property type="term" value="C:DNA-directed RNA polymerase complex"/>
    <property type="evidence" value="ECO:0007669"/>
    <property type="project" value="UniProtKB-KW"/>
</dbReference>
<evidence type="ECO:0000256" key="2">
    <source>
        <dbReference type="ARBA" id="ARBA00022478"/>
    </source>
</evidence>
<accession>A0A3B0P4D4</accession>
<dbReference type="SUPFAM" id="SSF64484">
    <property type="entry name" value="beta and beta-prime subunits of DNA dependent RNA-polymerase"/>
    <property type="match status" value="1"/>
</dbReference>
<protein>
    <recommendedName>
        <fullName evidence="1">DNA-directed RNA polymerase</fullName>
        <ecNumber evidence="1">2.7.7.6</ecNumber>
    </recommendedName>
</protein>
<organism evidence="6 7">
    <name type="scientific">Metamycoplasma alkalescens</name>
    <dbReference type="NCBI Taxonomy" id="45363"/>
    <lineage>
        <taxon>Bacteria</taxon>
        <taxon>Bacillati</taxon>
        <taxon>Mycoplasmatota</taxon>
        <taxon>Mycoplasmoidales</taxon>
        <taxon>Metamycoplasmataceae</taxon>
        <taxon>Metamycoplasma</taxon>
    </lineage>
</organism>
<keyword evidence="2 6" id="KW-0240">DNA-directed RNA polymerase</keyword>